<reference evidence="2 3" key="1">
    <citation type="journal article" date="2020" name="Mol. Biol. Evol.">
        <title>Distinct Expression and Methylation Patterns for Genes with Different Fates following a Single Whole-Genome Duplication in Flowering Plants.</title>
        <authorList>
            <person name="Shi T."/>
            <person name="Rahmani R.S."/>
            <person name="Gugger P.F."/>
            <person name="Wang M."/>
            <person name="Li H."/>
            <person name="Zhang Y."/>
            <person name="Li Z."/>
            <person name="Wang Q."/>
            <person name="Van de Peer Y."/>
            <person name="Marchal K."/>
            <person name="Chen J."/>
        </authorList>
    </citation>
    <scope>NUCLEOTIDE SEQUENCE [LARGE SCALE GENOMIC DNA]</scope>
    <source>
        <tissue evidence="2">Leaf</tissue>
    </source>
</reference>
<accession>A0A822XPU2</accession>
<dbReference type="AlphaFoldDB" id="A0A822XPU2"/>
<protein>
    <submittedName>
        <fullName evidence="2">Uncharacterized protein</fullName>
    </submittedName>
</protein>
<sequence length="168" mass="18809">MATKGDATTTITSNQWSSRPDRSPPLSPFLSEEKSQGTSKLCELENTAWVSAQSSKGTDPYDVTIGFDITSHYHMNQGIDLQRELIKFLNAGIIAGDENEHRAGVIISKTFETGKGMKFVEASRDRNLVLRYQAKMMEEESIPWDPPWTMGNSSISIHLYTGFLQSHH</sequence>
<dbReference type="Gene3D" id="1.10.275.10">
    <property type="entry name" value="Fumarase/aspartase (N-terminal domain)"/>
    <property type="match status" value="1"/>
</dbReference>
<gene>
    <name evidence="2" type="ORF">HUJ06_025087</name>
</gene>
<feature type="compositionally biased region" description="Polar residues" evidence="1">
    <location>
        <begin position="1"/>
        <end position="16"/>
    </location>
</feature>
<evidence type="ECO:0000256" key="1">
    <source>
        <dbReference type="SAM" id="MobiDB-lite"/>
    </source>
</evidence>
<feature type="region of interest" description="Disordered" evidence="1">
    <location>
        <begin position="1"/>
        <end position="37"/>
    </location>
</feature>
<keyword evidence="3" id="KW-1185">Reference proteome</keyword>
<proteinExistence type="predicted"/>
<evidence type="ECO:0000313" key="3">
    <source>
        <dbReference type="Proteomes" id="UP000607653"/>
    </source>
</evidence>
<name>A0A822XPU2_NELNU</name>
<dbReference type="Proteomes" id="UP000607653">
    <property type="component" value="Unassembled WGS sequence"/>
</dbReference>
<evidence type="ECO:0000313" key="2">
    <source>
        <dbReference type="EMBL" id="DAD23624.1"/>
    </source>
</evidence>
<organism evidence="2 3">
    <name type="scientific">Nelumbo nucifera</name>
    <name type="common">Sacred lotus</name>
    <dbReference type="NCBI Taxonomy" id="4432"/>
    <lineage>
        <taxon>Eukaryota</taxon>
        <taxon>Viridiplantae</taxon>
        <taxon>Streptophyta</taxon>
        <taxon>Embryophyta</taxon>
        <taxon>Tracheophyta</taxon>
        <taxon>Spermatophyta</taxon>
        <taxon>Magnoliopsida</taxon>
        <taxon>Proteales</taxon>
        <taxon>Nelumbonaceae</taxon>
        <taxon>Nelumbo</taxon>
    </lineage>
</organism>
<comment type="caution">
    <text evidence="2">The sequence shown here is derived from an EMBL/GenBank/DDBJ whole genome shotgun (WGS) entry which is preliminary data.</text>
</comment>
<dbReference type="InterPro" id="IPR024083">
    <property type="entry name" value="Fumarase/histidase_N"/>
</dbReference>
<dbReference type="EMBL" id="DUZY01000001">
    <property type="protein sequence ID" value="DAD23624.1"/>
    <property type="molecule type" value="Genomic_DNA"/>
</dbReference>